<accession>A0ACC2ML64</accession>
<evidence type="ECO:0000313" key="2">
    <source>
        <dbReference type="Proteomes" id="UP001234297"/>
    </source>
</evidence>
<dbReference type="EMBL" id="CM056810">
    <property type="protein sequence ID" value="KAJ8646380.1"/>
    <property type="molecule type" value="Genomic_DNA"/>
</dbReference>
<protein>
    <submittedName>
        <fullName evidence="1">Uncharacterized protein</fullName>
    </submittedName>
</protein>
<proteinExistence type="predicted"/>
<dbReference type="Proteomes" id="UP001234297">
    <property type="component" value="Chromosome 2"/>
</dbReference>
<sequence length="300" mass="34016">MDRSVDFLEISDMDWYFSRESDDLLVPTGLETSDVLCEDDRSLLPNGWLQWGVTASESFKSPNNTAIETTSKFNLGNSDSSGHGSDFLDGRRELQSFCHSMKGSSNIEQMDDIFLSSLLEEDSRDMENVFQNQPSIGKNSSCMGNSKYVRTTSFPVAMGDLSDDWDNREDLPPWHFTPSDYEREEGSQTETVVAYSEEESLEEAVLQELRGTMSQLNQKTRICFRDALYRLAKSSRERHPADHSSAELIVEEPSVSSVQDERSRCSNSTTELKLESNAIDRTIMNLLFQKLNCGPQDFQE</sequence>
<organism evidence="1 2">
    <name type="scientific">Persea americana</name>
    <name type="common">Avocado</name>
    <dbReference type="NCBI Taxonomy" id="3435"/>
    <lineage>
        <taxon>Eukaryota</taxon>
        <taxon>Viridiplantae</taxon>
        <taxon>Streptophyta</taxon>
        <taxon>Embryophyta</taxon>
        <taxon>Tracheophyta</taxon>
        <taxon>Spermatophyta</taxon>
        <taxon>Magnoliopsida</taxon>
        <taxon>Magnoliidae</taxon>
        <taxon>Laurales</taxon>
        <taxon>Lauraceae</taxon>
        <taxon>Persea</taxon>
    </lineage>
</organism>
<name>A0ACC2ML64_PERAE</name>
<gene>
    <name evidence="1" type="ORF">MRB53_008128</name>
</gene>
<keyword evidence="2" id="KW-1185">Reference proteome</keyword>
<evidence type="ECO:0000313" key="1">
    <source>
        <dbReference type="EMBL" id="KAJ8646380.1"/>
    </source>
</evidence>
<comment type="caution">
    <text evidence="1">The sequence shown here is derived from an EMBL/GenBank/DDBJ whole genome shotgun (WGS) entry which is preliminary data.</text>
</comment>
<reference evidence="1 2" key="1">
    <citation type="journal article" date="2022" name="Hortic Res">
        <title>A haplotype resolved chromosomal level avocado genome allows analysis of novel avocado genes.</title>
        <authorList>
            <person name="Nath O."/>
            <person name="Fletcher S.J."/>
            <person name="Hayward A."/>
            <person name="Shaw L.M."/>
            <person name="Masouleh A.K."/>
            <person name="Furtado A."/>
            <person name="Henry R.J."/>
            <person name="Mitter N."/>
        </authorList>
    </citation>
    <scope>NUCLEOTIDE SEQUENCE [LARGE SCALE GENOMIC DNA]</scope>
    <source>
        <strain evidence="2">cv. Hass</strain>
    </source>
</reference>